<comment type="similarity">
    <text evidence="1">Belongs to the bacterial ribosomal protein bL34 family.</text>
</comment>
<organism evidence="4 5">
    <name type="scientific">Vanilla planifolia</name>
    <name type="common">Vanilla</name>
    <dbReference type="NCBI Taxonomy" id="51239"/>
    <lineage>
        <taxon>Eukaryota</taxon>
        <taxon>Viridiplantae</taxon>
        <taxon>Streptophyta</taxon>
        <taxon>Embryophyta</taxon>
        <taxon>Tracheophyta</taxon>
        <taxon>Spermatophyta</taxon>
        <taxon>Magnoliopsida</taxon>
        <taxon>Liliopsida</taxon>
        <taxon>Asparagales</taxon>
        <taxon>Orchidaceae</taxon>
        <taxon>Vanilloideae</taxon>
        <taxon>Vanilleae</taxon>
        <taxon>Vanilla</taxon>
    </lineage>
</organism>
<name>A0A835V9M1_VANPL</name>
<dbReference type="Pfam" id="PF00468">
    <property type="entry name" value="Ribosomal_L34"/>
    <property type="match status" value="1"/>
</dbReference>
<dbReference type="Gene3D" id="1.10.287.3980">
    <property type="match status" value="1"/>
</dbReference>
<gene>
    <name evidence="4" type="ORF">HPP92_007656</name>
</gene>
<dbReference type="AlphaFoldDB" id="A0A835V9M1"/>
<evidence type="ECO:0000256" key="3">
    <source>
        <dbReference type="ARBA" id="ARBA00023274"/>
    </source>
</evidence>
<evidence type="ECO:0000256" key="1">
    <source>
        <dbReference type="ARBA" id="ARBA00010111"/>
    </source>
</evidence>
<keyword evidence="3" id="KW-0687">Ribonucleoprotein</keyword>
<dbReference type="OrthoDB" id="9402762at2759"/>
<comment type="caution">
    <text evidence="4">The sequence shown here is derived from an EMBL/GenBank/DDBJ whole genome shotgun (WGS) entry which is preliminary data.</text>
</comment>
<evidence type="ECO:0000256" key="2">
    <source>
        <dbReference type="ARBA" id="ARBA00022980"/>
    </source>
</evidence>
<dbReference type="Proteomes" id="UP000636800">
    <property type="component" value="Chromosome 3"/>
</dbReference>
<proteinExistence type="inferred from homology"/>
<reference evidence="4 5" key="1">
    <citation type="journal article" date="2020" name="Nat. Food">
        <title>A phased Vanilla planifolia genome enables genetic improvement of flavour and production.</title>
        <authorList>
            <person name="Hasing T."/>
            <person name="Tang H."/>
            <person name="Brym M."/>
            <person name="Khazi F."/>
            <person name="Huang T."/>
            <person name="Chambers A.H."/>
        </authorList>
    </citation>
    <scope>NUCLEOTIDE SEQUENCE [LARGE SCALE GENOMIC DNA]</scope>
    <source>
        <tissue evidence="4">Leaf</tissue>
    </source>
</reference>
<sequence>MASKTLGQCGASAINRVLRLNPNIPQQGSSYLLSQFTSIHPLRSFLPERKKPLMYETGDSEALRTIAHSERIIFPCGLPSLRFIIEDSDDRLKQEQINLLPKRTYQPSNIKRKRTHGYFARHSISQSQ</sequence>
<dbReference type="GO" id="GO:0003735">
    <property type="term" value="F:structural constituent of ribosome"/>
    <property type="evidence" value="ECO:0007669"/>
    <property type="project" value="InterPro"/>
</dbReference>
<evidence type="ECO:0000313" key="4">
    <source>
        <dbReference type="EMBL" id="KAG0488845.1"/>
    </source>
</evidence>
<dbReference type="PANTHER" id="PTHR14503">
    <property type="entry name" value="MITOCHONDRIAL RIBOSOMAL PROTEIN 34 FAMILY MEMBER"/>
    <property type="match status" value="1"/>
</dbReference>
<dbReference type="GO" id="GO:0005762">
    <property type="term" value="C:mitochondrial large ribosomal subunit"/>
    <property type="evidence" value="ECO:0007669"/>
    <property type="project" value="TreeGrafter"/>
</dbReference>
<dbReference type="InterPro" id="IPR000271">
    <property type="entry name" value="Ribosomal_bL34"/>
</dbReference>
<evidence type="ECO:0000313" key="5">
    <source>
        <dbReference type="Proteomes" id="UP000636800"/>
    </source>
</evidence>
<dbReference type="EMBL" id="JADCNL010000003">
    <property type="protein sequence ID" value="KAG0488845.1"/>
    <property type="molecule type" value="Genomic_DNA"/>
</dbReference>
<dbReference type="GO" id="GO:0006412">
    <property type="term" value="P:translation"/>
    <property type="evidence" value="ECO:0007669"/>
    <property type="project" value="InterPro"/>
</dbReference>
<keyword evidence="2" id="KW-0689">Ribosomal protein</keyword>
<accession>A0A835V9M1</accession>
<protein>
    <submittedName>
        <fullName evidence="4">Uncharacterized protein</fullName>
    </submittedName>
</protein>
<dbReference type="PANTHER" id="PTHR14503:SF12">
    <property type="entry name" value="RIBOSOMAL PROTEIN L34"/>
    <property type="match status" value="1"/>
</dbReference>
<keyword evidence="5" id="KW-1185">Reference proteome</keyword>